<keyword evidence="2" id="KW-1185">Reference proteome</keyword>
<evidence type="ECO:0000313" key="1">
    <source>
        <dbReference type="EMBL" id="RZU43661.1"/>
    </source>
</evidence>
<protein>
    <submittedName>
        <fullName evidence="1">Uncharacterized protein</fullName>
    </submittedName>
</protein>
<organism evidence="1 2">
    <name type="scientific">Edaphobacter modestus</name>
    <dbReference type="NCBI Taxonomy" id="388466"/>
    <lineage>
        <taxon>Bacteria</taxon>
        <taxon>Pseudomonadati</taxon>
        <taxon>Acidobacteriota</taxon>
        <taxon>Terriglobia</taxon>
        <taxon>Terriglobales</taxon>
        <taxon>Acidobacteriaceae</taxon>
        <taxon>Edaphobacter</taxon>
    </lineage>
</organism>
<dbReference type="EMBL" id="SHKW01000001">
    <property type="protein sequence ID" value="RZU43661.1"/>
    <property type="molecule type" value="Genomic_DNA"/>
</dbReference>
<dbReference type="AlphaFoldDB" id="A0A4Q7Z1W4"/>
<dbReference type="Proteomes" id="UP000292958">
    <property type="component" value="Unassembled WGS sequence"/>
</dbReference>
<comment type="caution">
    <text evidence="1">The sequence shown here is derived from an EMBL/GenBank/DDBJ whole genome shotgun (WGS) entry which is preliminary data.</text>
</comment>
<gene>
    <name evidence="1" type="ORF">BDD14_5351</name>
</gene>
<proteinExistence type="predicted"/>
<name>A0A4Q7Z1W4_9BACT</name>
<sequence>MSPHTPDPRERRHWESVHICPKCDHVLNLAEIDLKTITTGIVSCLNCDWSGPIEIQMIDGTAPQA</sequence>
<evidence type="ECO:0000313" key="2">
    <source>
        <dbReference type="Proteomes" id="UP000292958"/>
    </source>
</evidence>
<reference evidence="1 2" key="1">
    <citation type="submission" date="2019-02" db="EMBL/GenBank/DDBJ databases">
        <title>Genomic Encyclopedia of Archaeal and Bacterial Type Strains, Phase II (KMG-II): from individual species to whole genera.</title>
        <authorList>
            <person name="Goeker M."/>
        </authorList>
    </citation>
    <scope>NUCLEOTIDE SEQUENCE [LARGE SCALE GENOMIC DNA]</scope>
    <source>
        <strain evidence="1 2">DSM 18101</strain>
    </source>
</reference>
<accession>A0A4Q7Z1W4</accession>